<dbReference type="SUPFAM" id="SSF48452">
    <property type="entry name" value="TPR-like"/>
    <property type="match status" value="1"/>
</dbReference>
<evidence type="ECO:0000256" key="2">
    <source>
        <dbReference type="ARBA" id="ARBA00008644"/>
    </source>
</evidence>
<comment type="subcellular location">
    <subcellularLocation>
        <location evidence="1">Nucleus</location>
    </subcellularLocation>
</comment>
<comment type="caution">
    <text evidence="10">The sequence shown here is derived from an EMBL/GenBank/DDBJ whole genome shotgun (WGS) entry which is preliminary data.</text>
</comment>
<dbReference type="GO" id="GO:0071007">
    <property type="term" value="C:U2-type catalytic step 2 spliceosome"/>
    <property type="evidence" value="ECO:0007669"/>
    <property type="project" value="TreeGrafter"/>
</dbReference>
<dbReference type="EMBL" id="JBEDUW010000003">
    <property type="protein sequence ID" value="KAK9936248.1"/>
    <property type="molecule type" value="Genomic_DNA"/>
</dbReference>
<keyword evidence="4" id="KW-0747">Spliceosome</keyword>
<dbReference type="Gene3D" id="1.25.40.10">
    <property type="entry name" value="Tetratricopeptide repeat domain"/>
    <property type="match status" value="1"/>
</dbReference>
<evidence type="ECO:0000256" key="7">
    <source>
        <dbReference type="ARBA" id="ARBA00023242"/>
    </source>
</evidence>
<dbReference type="InterPro" id="IPR056350">
    <property type="entry name" value="HAT_Syf1_central"/>
</dbReference>
<dbReference type="InterPro" id="IPR003107">
    <property type="entry name" value="HAT"/>
</dbReference>
<keyword evidence="3" id="KW-0507">mRNA processing</keyword>
<comment type="similarity">
    <text evidence="2">Belongs to the crooked-neck family.</text>
</comment>
<dbReference type="AlphaFoldDB" id="A0AAW1XH69"/>
<evidence type="ECO:0000313" key="10">
    <source>
        <dbReference type="EMBL" id="KAK9936248.1"/>
    </source>
</evidence>
<dbReference type="SMART" id="SM00386">
    <property type="entry name" value="HAT"/>
    <property type="match status" value="2"/>
</dbReference>
<reference evidence="10 11" key="1">
    <citation type="journal article" date="2023" name="G3 (Bethesda)">
        <title>A chromosome-length genome assembly and annotation of blackberry (Rubus argutus, cv. 'Hillquist').</title>
        <authorList>
            <person name="Bruna T."/>
            <person name="Aryal R."/>
            <person name="Dudchenko O."/>
            <person name="Sargent D.J."/>
            <person name="Mead D."/>
            <person name="Buti M."/>
            <person name="Cavallini A."/>
            <person name="Hytonen T."/>
            <person name="Andres J."/>
            <person name="Pham M."/>
            <person name="Weisz D."/>
            <person name="Mascagni F."/>
            <person name="Usai G."/>
            <person name="Natali L."/>
            <person name="Bassil N."/>
            <person name="Fernandez G.E."/>
            <person name="Lomsadze A."/>
            <person name="Armour M."/>
            <person name="Olukolu B."/>
            <person name="Poorten T."/>
            <person name="Britton C."/>
            <person name="Davik J."/>
            <person name="Ashrafi H."/>
            <person name="Aiden E.L."/>
            <person name="Borodovsky M."/>
            <person name="Worthington M."/>
        </authorList>
    </citation>
    <scope>NUCLEOTIDE SEQUENCE [LARGE SCALE GENOMIC DNA]</scope>
    <source>
        <strain evidence="10">PI 553951</strain>
    </source>
</reference>
<sequence length="238" mass="28140">MSISQDLYPSPDDLVYEEELLRNPYNIKLWWRYLTARSESPFKKRRIIYERALKALPGSYKLWHAYLEERIEHARNFPIDHSKYEALNNTFRRALVTMHKMPEIWLLYLQSLTDQEFITSTRRTFDRALCALPEDRNSSTTAFGSSTWPSLAKRIFRSRPRLGFYGRCLQFDPTHVEDYINFLINSSLWQEAVEMLALVLNGDDLVSVKGKTKHTLWLELCDLLAKHTIEARASMWML</sequence>
<dbReference type="Pfam" id="PF23220">
    <property type="entry name" value="HAT_Syf1_M"/>
    <property type="match status" value="1"/>
</dbReference>
<dbReference type="Proteomes" id="UP001457282">
    <property type="component" value="Unassembled WGS sequence"/>
</dbReference>
<proteinExistence type="inferred from homology"/>
<evidence type="ECO:0000313" key="11">
    <source>
        <dbReference type="Proteomes" id="UP001457282"/>
    </source>
</evidence>
<accession>A0AAW1XH69</accession>
<feature type="domain" description="Pre-mRNA-splicing factor Syf1-like N-terminal HAT-repeats" evidence="9">
    <location>
        <begin position="12"/>
        <end position="133"/>
    </location>
</feature>
<dbReference type="InterPro" id="IPR045075">
    <property type="entry name" value="Syf1-like"/>
</dbReference>
<dbReference type="InterPro" id="IPR055433">
    <property type="entry name" value="HAT_Syf1-like_N"/>
</dbReference>
<evidence type="ECO:0000256" key="6">
    <source>
        <dbReference type="ARBA" id="ARBA00023187"/>
    </source>
</evidence>
<dbReference type="GO" id="GO:0071014">
    <property type="term" value="C:post-mRNA release spliceosomal complex"/>
    <property type="evidence" value="ECO:0007669"/>
    <property type="project" value="TreeGrafter"/>
</dbReference>
<keyword evidence="7" id="KW-0539">Nucleus</keyword>
<dbReference type="Pfam" id="PF23233">
    <property type="entry name" value="HAT_Syf1_CNRKL1_N"/>
    <property type="match status" value="1"/>
</dbReference>
<evidence type="ECO:0000256" key="3">
    <source>
        <dbReference type="ARBA" id="ARBA00022664"/>
    </source>
</evidence>
<name>A0AAW1XH69_RUBAR</name>
<evidence type="ECO:0000256" key="4">
    <source>
        <dbReference type="ARBA" id="ARBA00022728"/>
    </source>
</evidence>
<evidence type="ECO:0000259" key="9">
    <source>
        <dbReference type="Pfam" id="PF23233"/>
    </source>
</evidence>
<dbReference type="GO" id="GO:0000974">
    <property type="term" value="C:Prp19 complex"/>
    <property type="evidence" value="ECO:0007669"/>
    <property type="project" value="TreeGrafter"/>
</dbReference>
<protein>
    <recommendedName>
        <fullName evidence="12">Pre-mRNA-splicing factor SYF1</fullName>
    </recommendedName>
</protein>
<evidence type="ECO:0008006" key="12">
    <source>
        <dbReference type="Google" id="ProtNLM"/>
    </source>
</evidence>
<keyword evidence="5" id="KW-0677">Repeat</keyword>
<feature type="domain" description="Pre-mRNA-splicing factor SYF1 central HAT repeats" evidence="8">
    <location>
        <begin position="176"/>
        <end position="230"/>
    </location>
</feature>
<keyword evidence="6" id="KW-0508">mRNA splicing</keyword>
<evidence type="ECO:0000256" key="1">
    <source>
        <dbReference type="ARBA" id="ARBA00004123"/>
    </source>
</evidence>
<dbReference type="GO" id="GO:0000349">
    <property type="term" value="P:generation of catalytic spliceosome for first transesterification step"/>
    <property type="evidence" value="ECO:0007669"/>
    <property type="project" value="TreeGrafter"/>
</dbReference>
<evidence type="ECO:0000256" key="5">
    <source>
        <dbReference type="ARBA" id="ARBA00022737"/>
    </source>
</evidence>
<dbReference type="InterPro" id="IPR011990">
    <property type="entry name" value="TPR-like_helical_dom_sf"/>
</dbReference>
<dbReference type="PANTHER" id="PTHR11246:SF5">
    <property type="entry name" value="PRE-MRNA-SPLICING FACTOR SYF1"/>
    <property type="match status" value="1"/>
</dbReference>
<gene>
    <name evidence="10" type="ORF">M0R45_013098</name>
</gene>
<evidence type="ECO:0000259" key="8">
    <source>
        <dbReference type="Pfam" id="PF23220"/>
    </source>
</evidence>
<dbReference type="PANTHER" id="PTHR11246">
    <property type="entry name" value="PRE-MRNA SPLICING FACTOR"/>
    <property type="match status" value="1"/>
</dbReference>
<keyword evidence="11" id="KW-1185">Reference proteome</keyword>
<organism evidence="10 11">
    <name type="scientific">Rubus argutus</name>
    <name type="common">Southern blackberry</name>
    <dbReference type="NCBI Taxonomy" id="59490"/>
    <lineage>
        <taxon>Eukaryota</taxon>
        <taxon>Viridiplantae</taxon>
        <taxon>Streptophyta</taxon>
        <taxon>Embryophyta</taxon>
        <taxon>Tracheophyta</taxon>
        <taxon>Spermatophyta</taxon>
        <taxon>Magnoliopsida</taxon>
        <taxon>eudicotyledons</taxon>
        <taxon>Gunneridae</taxon>
        <taxon>Pentapetalae</taxon>
        <taxon>rosids</taxon>
        <taxon>fabids</taxon>
        <taxon>Rosales</taxon>
        <taxon>Rosaceae</taxon>
        <taxon>Rosoideae</taxon>
        <taxon>Rosoideae incertae sedis</taxon>
        <taxon>Rubus</taxon>
    </lineage>
</organism>